<dbReference type="PANTHER" id="PTHR13407">
    <property type="entry name" value="RNF121 PROTEIN"/>
    <property type="match status" value="1"/>
</dbReference>
<dbReference type="AlphaFoldDB" id="A0AAN0JHD2"/>
<dbReference type="GO" id="GO:0036503">
    <property type="term" value="P:ERAD pathway"/>
    <property type="evidence" value="ECO:0007669"/>
    <property type="project" value="TreeGrafter"/>
</dbReference>
<feature type="transmembrane region" description="Helical" evidence="9">
    <location>
        <begin position="16"/>
        <end position="34"/>
    </location>
</feature>
<dbReference type="Proteomes" id="UP000007879">
    <property type="component" value="Unassembled WGS sequence"/>
</dbReference>
<keyword evidence="12" id="KW-1185">Reference proteome</keyword>
<evidence type="ECO:0000256" key="7">
    <source>
        <dbReference type="ARBA" id="ARBA00023136"/>
    </source>
</evidence>
<dbReference type="InterPro" id="IPR013083">
    <property type="entry name" value="Znf_RING/FYVE/PHD"/>
</dbReference>
<dbReference type="GO" id="GO:0000139">
    <property type="term" value="C:Golgi membrane"/>
    <property type="evidence" value="ECO:0007669"/>
    <property type="project" value="TreeGrafter"/>
</dbReference>
<comment type="subcellular location">
    <subcellularLocation>
        <location evidence="1">Membrane</location>
        <topology evidence="1">Multi-pass membrane protein</topology>
    </subcellularLocation>
</comment>
<dbReference type="GeneID" id="100641474"/>
<dbReference type="GO" id="GO:0061630">
    <property type="term" value="F:ubiquitin protein ligase activity"/>
    <property type="evidence" value="ECO:0007669"/>
    <property type="project" value="TreeGrafter"/>
</dbReference>
<feature type="transmembrane region" description="Helical" evidence="9">
    <location>
        <begin position="268"/>
        <end position="290"/>
    </location>
</feature>
<keyword evidence="6 9" id="KW-1133">Transmembrane helix</keyword>
<protein>
    <recommendedName>
        <fullName evidence="10">RING-type domain-containing protein</fullName>
    </recommendedName>
</protein>
<dbReference type="CDD" id="cd16475">
    <property type="entry name" value="RING-H2_RNF121-like"/>
    <property type="match status" value="1"/>
</dbReference>
<organism evidence="11 12">
    <name type="scientific">Amphimedon queenslandica</name>
    <name type="common">Sponge</name>
    <dbReference type="NCBI Taxonomy" id="400682"/>
    <lineage>
        <taxon>Eukaryota</taxon>
        <taxon>Metazoa</taxon>
        <taxon>Porifera</taxon>
        <taxon>Demospongiae</taxon>
        <taxon>Heteroscleromorpha</taxon>
        <taxon>Haplosclerida</taxon>
        <taxon>Niphatidae</taxon>
        <taxon>Amphimedon</taxon>
    </lineage>
</organism>
<reference evidence="12" key="1">
    <citation type="journal article" date="2010" name="Nature">
        <title>The Amphimedon queenslandica genome and the evolution of animal complexity.</title>
        <authorList>
            <person name="Srivastava M."/>
            <person name="Simakov O."/>
            <person name="Chapman J."/>
            <person name="Fahey B."/>
            <person name="Gauthier M.E."/>
            <person name="Mitros T."/>
            <person name="Richards G.S."/>
            <person name="Conaco C."/>
            <person name="Dacre M."/>
            <person name="Hellsten U."/>
            <person name="Larroux C."/>
            <person name="Putnam N.H."/>
            <person name="Stanke M."/>
            <person name="Adamska M."/>
            <person name="Darling A."/>
            <person name="Degnan S.M."/>
            <person name="Oakley T.H."/>
            <person name="Plachetzki D.C."/>
            <person name="Zhai Y."/>
            <person name="Adamski M."/>
            <person name="Calcino A."/>
            <person name="Cummins S.F."/>
            <person name="Goodstein D.M."/>
            <person name="Harris C."/>
            <person name="Jackson D.J."/>
            <person name="Leys S.P."/>
            <person name="Shu S."/>
            <person name="Woodcroft B.J."/>
            <person name="Vervoort M."/>
            <person name="Kosik K.S."/>
            <person name="Manning G."/>
            <person name="Degnan B.M."/>
            <person name="Rokhsar D.S."/>
        </authorList>
    </citation>
    <scope>NUCLEOTIDE SEQUENCE [LARGE SCALE GENOMIC DNA]</scope>
</reference>
<dbReference type="GO" id="GO:0005789">
    <property type="term" value="C:endoplasmic reticulum membrane"/>
    <property type="evidence" value="ECO:0007669"/>
    <property type="project" value="TreeGrafter"/>
</dbReference>
<dbReference type="Pfam" id="PF00097">
    <property type="entry name" value="zf-C3HC4"/>
    <property type="match status" value="1"/>
</dbReference>
<dbReference type="RefSeq" id="XP_019856068.1">
    <property type="nucleotide sequence ID" value="XM_020000509.1"/>
</dbReference>
<evidence type="ECO:0000256" key="8">
    <source>
        <dbReference type="PROSITE-ProRule" id="PRU00175"/>
    </source>
</evidence>
<dbReference type="InterPro" id="IPR018957">
    <property type="entry name" value="Znf_C3HC4_RING-type"/>
</dbReference>
<feature type="transmembrane region" description="Helical" evidence="9">
    <location>
        <begin position="63"/>
        <end position="82"/>
    </location>
</feature>
<feature type="domain" description="RING-type" evidence="10">
    <location>
        <begin position="189"/>
        <end position="242"/>
    </location>
</feature>
<feature type="transmembrane region" description="Helical" evidence="9">
    <location>
        <begin position="103"/>
        <end position="130"/>
    </location>
</feature>
<dbReference type="Gene3D" id="3.30.40.10">
    <property type="entry name" value="Zinc/RING finger domain, C3HC4 (zinc finger)"/>
    <property type="match status" value="1"/>
</dbReference>
<evidence type="ECO:0000256" key="4">
    <source>
        <dbReference type="ARBA" id="ARBA00022771"/>
    </source>
</evidence>
<dbReference type="SUPFAM" id="SSF57850">
    <property type="entry name" value="RING/U-box"/>
    <property type="match status" value="1"/>
</dbReference>
<evidence type="ECO:0000256" key="3">
    <source>
        <dbReference type="ARBA" id="ARBA00022723"/>
    </source>
</evidence>
<evidence type="ECO:0000256" key="1">
    <source>
        <dbReference type="ARBA" id="ARBA00004141"/>
    </source>
</evidence>
<keyword evidence="7 9" id="KW-0472">Membrane</keyword>
<reference evidence="11" key="2">
    <citation type="submission" date="2024-06" db="UniProtKB">
        <authorList>
            <consortium name="EnsemblMetazoa"/>
        </authorList>
    </citation>
    <scope>IDENTIFICATION</scope>
</reference>
<dbReference type="InterPro" id="IPR040176">
    <property type="entry name" value="RNF121/RNF175"/>
</dbReference>
<evidence type="ECO:0000256" key="5">
    <source>
        <dbReference type="ARBA" id="ARBA00022833"/>
    </source>
</evidence>
<evidence type="ECO:0000256" key="9">
    <source>
        <dbReference type="SAM" id="Phobius"/>
    </source>
</evidence>
<keyword evidence="2 9" id="KW-0812">Transmembrane</keyword>
<accession>A0AAN0JHD2</accession>
<sequence length="293" mass="34122">MIEEKHRGHDLMHAEMILILFASIGVAQVLLFLWRIKHRKSYQAITLLGMWIIPFYLCVRLSFWRMIIVWSIFSIITLFVMFKATRKKLHVNTPRIVYRWFLWIYQASYALGIIGYLVLLLVFTGLGLLLPVNPDVILETGVTLVFYGVYYGVMGRDCAEVCLDYMSAAMTYTTGGQSLPKIELASNMCAVCGQRIVLPTEDESNSGKIEWTYRLGCGHLFHEFCIRGWCIIGKKQTCPYCQEKVDLKKIFKNPWEKPHILFGQMLDFLRYCVVWLPVILALVQFIYYVFHLE</sequence>
<dbReference type="GO" id="GO:0008270">
    <property type="term" value="F:zinc ion binding"/>
    <property type="evidence" value="ECO:0007669"/>
    <property type="project" value="UniProtKB-KW"/>
</dbReference>
<feature type="transmembrane region" description="Helical" evidence="9">
    <location>
        <begin position="41"/>
        <end position="57"/>
    </location>
</feature>
<dbReference type="InterPro" id="IPR001841">
    <property type="entry name" value="Znf_RING"/>
</dbReference>
<keyword evidence="5" id="KW-0862">Zinc</keyword>
<evidence type="ECO:0000259" key="10">
    <source>
        <dbReference type="PROSITE" id="PS50089"/>
    </source>
</evidence>
<dbReference type="EnsemblMetazoa" id="XM_020000509.1">
    <property type="protein sequence ID" value="XP_019856068.1"/>
    <property type="gene ID" value="LOC100641474"/>
</dbReference>
<keyword evidence="3" id="KW-0479">Metal-binding</keyword>
<feature type="transmembrane region" description="Helical" evidence="9">
    <location>
        <begin position="136"/>
        <end position="153"/>
    </location>
</feature>
<keyword evidence="4 8" id="KW-0863">Zinc-finger</keyword>
<evidence type="ECO:0000256" key="2">
    <source>
        <dbReference type="ARBA" id="ARBA00022692"/>
    </source>
</evidence>
<evidence type="ECO:0000313" key="12">
    <source>
        <dbReference type="Proteomes" id="UP000007879"/>
    </source>
</evidence>
<evidence type="ECO:0000256" key="6">
    <source>
        <dbReference type="ARBA" id="ARBA00022989"/>
    </source>
</evidence>
<dbReference type="SMART" id="SM00184">
    <property type="entry name" value="RING"/>
    <property type="match status" value="1"/>
</dbReference>
<proteinExistence type="predicted"/>
<evidence type="ECO:0000313" key="11">
    <source>
        <dbReference type="EnsemblMetazoa" id="XP_019856068.1"/>
    </source>
</evidence>
<dbReference type="PROSITE" id="PS50089">
    <property type="entry name" value="ZF_RING_2"/>
    <property type="match status" value="1"/>
</dbReference>
<name>A0AAN0JHD2_AMPQE</name>
<dbReference type="PANTHER" id="PTHR13407:SF0">
    <property type="entry name" value="FI05221P"/>
    <property type="match status" value="1"/>
</dbReference>
<dbReference type="KEGG" id="aqu:100641474"/>